<dbReference type="InterPro" id="IPR036291">
    <property type="entry name" value="NAD(P)-bd_dom_sf"/>
</dbReference>
<dbReference type="PANTHER" id="PTHR14097:SF7">
    <property type="entry name" value="OXIDOREDUCTASE HTATIP2"/>
    <property type="match status" value="1"/>
</dbReference>
<reference evidence="3" key="1">
    <citation type="journal article" date="2009" name="J. Bacteriol.">
        <title>Complete genome sequence of Erythrobacter litoralis HTCC2594.</title>
        <authorList>
            <person name="Oh H.M."/>
            <person name="Giovannoni S.J."/>
            <person name="Ferriera S."/>
            <person name="Johnson J."/>
            <person name="Cho J.C."/>
        </authorList>
    </citation>
    <scope>NUCLEOTIDE SEQUENCE [LARGE SCALE GENOMIC DNA]</scope>
    <source>
        <strain evidence="3">HTCC2594</strain>
    </source>
</reference>
<dbReference type="AlphaFoldDB" id="Q2NCM2"/>
<dbReference type="HOGENOM" id="CLU_071330_2_1_5"/>
<protein>
    <submittedName>
        <fullName evidence="2">Nucleoside-diphosphate-sugar epimerase</fullName>
    </submittedName>
</protein>
<name>Q2NCM2_ERYLH</name>
<organism evidence="2 3">
    <name type="scientific">Erythrobacter litoralis (strain HTCC2594)</name>
    <dbReference type="NCBI Taxonomy" id="314225"/>
    <lineage>
        <taxon>Bacteria</taxon>
        <taxon>Pseudomonadati</taxon>
        <taxon>Pseudomonadota</taxon>
        <taxon>Alphaproteobacteria</taxon>
        <taxon>Sphingomonadales</taxon>
        <taxon>Erythrobacteraceae</taxon>
        <taxon>Erythrobacter/Porphyrobacter group</taxon>
        <taxon>Erythrobacter</taxon>
    </lineage>
</organism>
<evidence type="ECO:0000313" key="2">
    <source>
        <dbReference type="EMBL" id="ABC62569.1"/>
    </source>
</evidence>
<dbReference type="SUPFAM" id="SSF51735">
    <property type="entry name" value="NAD(P)-binding Rossmann-fold domains"/>
    <property type="match status" value="1"/>
</dbReference>
<proteinExistence type="predicted"/>
<dbReference type="PANTHER" id="PTHR14097">
    <property type="entry name" value="OXIDOREDUCTASE HTATIP2"/>
    <property type="match status" value="1"/>
</dbReference>
<gene>
    <name evidence="2" type="ordered locus">ELI_02385</name>
</gene>
<dbReference type="KEGG" id="eli:ELI_02385"/>
<dbReference type="Pfam" id="PF13460">
    <property type="entry name" value="NAD_binding_10"/>
    <property type="match status" value="1"/>
</dbReference>
<dbReference type="EMBL" id="CP000157">
    <property type="protein sequence ID" value="ABC62569.1"/>
    <property type="molecule type" value="Genomic_DNA"/>
</dbReference>
<dbReference type="OrthoDB" id="9798632at2"/>
<dbReference type="STRING" id="314225.ELI_02385"/>
<dbReference type="RefSeq" id="WP_011413445.1">
    <property type="nucleotide sequence ID" value="NC_007722.1"/>
</dbReference>
<evidence type="ECO:0000313" key="3">
    <source>
        <dbReference type="Proteomes" id="UP000008808"/>
    </source>
</evidence>
<sequence>MSTRTRIALVGATGLIGQEILQLSVGREDLRIVGVARREVPLPEGARMEVFVAEPAKWGEVFEAVRPDAVICALGTTIRKVGGDKQAFRAVDHDLVLDTARAAVDAGVERFLSVSSVGADRHSKNFYLSVKGETEADLTKVGFKRLDILRPGLLRGARNGDMRPAEKLGMLASPLVDLFLHGNARRYRSVRASQVAEAALALAMRKTQGRFVHDYDAIQRAARMLPAPLVED</sequence>
<dbReference type="Gene3D" id="3.40.50.720">
    <property type="entry name" value="NAD(P)-binding Rossmann-like Domain"/>
    <property type="match status" value="1"/>
</dbReference>
<keyword evidence="3" id="KW-1185">Reference proteome</keyword>
<accession>Q2NCM2</accession>
<dbReference type="Proteomes" id="UP000008808">
    <property type="component" value="Chromosome"/>
</dbReference>
<dbReference type="InterPro" id="IPR016040">
    <property type="entry name" value="NAD(P)-bd_dom"/>
</dbReference>
<evidence type="ECO:0000259" key="1">
    <source>
        <dbReference type="Pfam" id="PF13460"/>
    </source>
</evidence>
<feature type="domain" description="NAD(P)-binding" evidence="1">
    <location>
        <begin position="11"/>
        <end position="141"/>
    </location>
</feature>
<dbReference type="eggNOG" id="COG0702">
    <property type="taxonomic scope" value="Bacteria"/>
</dbReference>